<name>A0A0G1C3S2_9BACT</name>
<keyword evidence="4 9" id="KW-0812">Transmembrane</keyword>
<evidence type="ECO:0000256" key="2">
    <source>
        <dbReference type="ARBA" id="ARBA00022448"/>
    </source>
</evidence>
<evidence type="ECO:0000313" key="12">
    <source>
        <dbReference type="EMBL" id="KKS80310.1"/>
    </source>
</evidence>
<dbReference type="CDD" id="cd20070">
    <property type="entry name" value="5TM_YidC_Alb3"/>
    <property type="match status" value="1"/>
</dbReference>
<keyword evidence="3" id="KW-1003">Cell membrane</keyword>
<evidence type="ECO:0000256" key="8">
    <source>
        <dbReference type="ARBA" id="ARBA00023186"/>
    </source>
</evidence>
<keyword evidence="2" id="KW-0813">Transport</keyword>
<organism evidence="12 13">
    <name type="scientific">Candidatus Beckwithbacteria bacterium GW2011_GWA2_43_10</name>
    <dbReference type="NCBI Taxonomy" id="1618369"/>
    <lineage>
        <taxon>Bacteria</taxon>
        <taxon>Candidatus Beckwithiibacteriota</taxon>
    </lineage>
</organism>
<evidence type="ECO:0000256" key="9">
    <source>
        <dbReference type="RuleBase" id="RU003945"/>
    </source>
</evidence>
<dbReference type="NCBIfam" id="TIGR03592">
    <property type="entry name" value="yidC_oxa1_cterm"/>
    <property type="match status" value="1"/>
</dbReference>
<dbReference type="Pfam" id="PF02096">
    <property type="entry name" value="60KD_IMP"/>
    <property type="match status" value="1"/>
</dbReference>
<dbReference type="GO" id="GO:0015031">
    <property type="term" value="P:protein transport"/>
    <property type="evidence" value="ECO:0007669"/>
    <property type="project" value="UniProtKB-KW"/>
</dbReference>
<evidence type="ECO:0000259" key="11">
    <source>
        <dbReference type="Pfam" id="PF02096"/>
    </source>
</evidence>
<proteinExistence type="inferred from homology"/>
<dbReference type="STRING" id="1618369.UV54_C0010G0002"/>
<evidence type="ECO:0000256" key="3">
    <source>
        <dbReference type="ARBA" id="ARBA00022475"/>
    </source>
</evidence>
<protein>
    <submittedName>
        <fullName evidence="12">Membrane protein insertase, YidC/Oxa1 family</fullName>
    </submittedName>
</protein>
<feature type="transmembrane region" description="Helical" evidence="10">
    <location>
        <begin position="87"/>
        <end position="111"/>
    </location>
</feature>
<evidence type="ECO:0000256" key="7">
    <source>
        <dbReference type="ARBA" id="ARBA00023136"/>
    </source>
</evidence>
<dbReference type="GO" id="GO:0032977">
    <property type="term" value="F:membrane insertase activity"/>
    <property type="evidence" value="ECO:0007669"/>
    <property type="project" value="InterPro"/>
</dbReference>
<keyword evidence="5" id="KW-0653">Protein transport</keyword>
<evidence type="ECO:0000313" key="13">
    <source>
        <dbReference type="Proteomes" id="UP000034213"/>
    </source>
</evidence>
<feature type="transmembrane region" description="Helical" evidence="10">
    <location>
        <begin position="171"/>
        <end position="191"/>
    </location>
</feature>
<comment type="similarity">
    <text evidence="9">Belongs to the OXA1/ALB3/YidC family.</text>
</comment>
<dbReference type="AlphaFoldDB" id="A0A0G1C3S2"/>
<dbReference type="InterPro" id="IPR001708">
    <property type="entry name" value="YidC/ALB3/OXA1/COX18"/>
</dbReference>
<dbReference type="GO" id="GO:0005886">
    <property type="term" value="C:plasma membrane"/>
    <property type="evidence" value="ECO:0007669"/>
    <property type="project" value="UniProtKB-SubCell"/>
</dbReference>
<keyword evidence="8" id="KW-0143">Chaperone</keyword>
<dbReference type="Proteomes" id="UP000034213">
    <property type="component" value="Unassembled WGS sequence"/>
</dbReference>
<gene>
    <name evidence="12" type="ORF">UV54_C0010G0002</name>
</gene>
<keyword evidence="7 10" id="KW-0472">Membrane</keyword>
<comment type="caution">
    <text evidence="12">The sequence shown here is derived from an EMBL/GenBank/DDBJ whole genome shotgun (WGS) entry which is preliminary data.</text>
</comment>
<dbReference type="InterPro" id="IPR047196">
    <property type="entry name" value="YidC_ALB_C"/>
</dbReference>
<dbReference type="PANTHER" id="PTHR12428">
    <property type="entry name" value="OXA1"/>
    <property type="match status" value="1"/>
</dbReference>
<keyword evidence="6 10" id="KW-1133">Transmembrane helix</keyword>
<evidence type="ECO:0000256" key="4">
    <source>
        <dbReference type="ARBA" id="ARBA00022692"/>
    </source>
</evidence>
<feature type="domain" description="Membrane insertase YidC/Oxa/ALB C-terminal" evidence="11">
    <location>
        <begin position="26"/>
        <end position="249"/>
    </location>
</feature>
<evidence type="ECO:0000256" key="10">
    <source>
        <dbReference type="SAM" id="Phobius"/>
    </source>
</evidence>
<dbReference type="GO" id="GO:0051205">
    <property type="term" value="P:protein insertion into membrane"/>
    <property type="evidence" value="ECO:0007669"/>
    <property type="project" value="TreeGrafter"/>
</dbReference>
<evidence type="ECO:0000256" key="6">
    <source>
        <dbReference type="ARBA" id="ARBA00022989"/>
    </source>
</evidence>
<feature type="transmembrane region" description="Helical" evidence="10">
    <location>
        <begin position="230"/>
        <end position="248"/>
    </location>
</feature>
<sequence>MWNTIFFQPLLNALIFLYNLLGQNLGWAIIGLTLLIRGVLTPLTLPSLKSGQKMKELQPELNKLKEKYGQDKQVFAKKQLELFQSHGVNPAAGCLPQIIQLVVLIALYQAFNLVLQSDGNLVVNLNKVLYAPLRLGQDFVLNTKFLYLNLAQPDLFSIPALKIAGLTFNKLPGIFLILAAAVQFFSSKLMMPTVKTKESTDDLAASMQTQMLYLFPLMTLFIGFKFPSGLVLYWLVFSLIMLVQQILLNNGKKH</sequence>
<dbReference type="PANTHER" id="PTHR12428:SF65">
    <property type="entry name" value="CYTOCHROME C OXIDASE ASSEMBLY PROTEIN COX18, MITOCHONDRIAL"/>
    <property type="match status" value="1"/>
</dbReference>
<comment type="subcellular location">
    <subcellularLocation>
        <location evidence="1">Cell membrane</location>
        <topology evidence="1">Multi-pass membrane protein</topology>
    </subcellularLocation>
    <subcellularLocation>
        <location evidence="9">Membrane</location>
        <topology evidence="9">Multi-pass membrane protein</topology>
    </subcellularLocation>
</comment>
<reference evidence="12 13" key="1">
    <citation type="journal article" date="2015" name="Nature">
        <title>rRNA introns, odd ribosomes, and small enigmatic genomes across a large radiation of phyla.</title>
        <authorList>
            <person name="Brown C.T."/>
            <person name="Hug L.A."/>
            <person name="Thomas B.C."/>
            <person name="Sharon I."/>
            <person name="Castelle C.J."/>
            <person name="Singh A."/>
            <person name="Wilkins M.J."/>
            <person name="Williams K.H."/>
            <person name="Banfield J.F."/>
        </authorList>
    </citation>
    <scope>NUCLEOTIDE SEQUENCE [LARGE SCALE GENOMIC DNA]</scope>
</reference>
<accession>A0A0G1C3S2</accession>
<evidence type="ECO:0000256" key="1">
    <source>
        <dbReference type="ARBA" id="ARBA00004651"/>
    </source>
</evidence>
<dbReference type="InterPro" id="IPR028055">
    <property type="entry name" value="YidC/Oxa/ALB_C"/>
</dbReference>
<evidence type="ECO:0000256" key="5">
    <source>
        <dbReference type="ARBA" id="ARBA00022927"/>
    </source>
</evidence>
<dbReference type="EMBL" id="LCEW01000010">
    <property type="protein sequence ID" value="KKS80310.1"/>
    <property type="molecule type" value="Genomic_DNA"/>
</dbReference>